<evidence type="ECO:0000313" key="3">
    <source>
        <dbReference type="EMBL" id="POY41223.1"/>
    </source>
</evidence>
<evidence type="ECO:0000256" key="1">
    <source>
        <dbReference type="SAM" id="Phobius"/>
    </source>
</evidence>
<proteinExistence type="predicted"/>
<feature type="transmembrane region" description="Helical" evidence="1">
    <location>
        <begin position="243"/>
        <end position="260"/>
    </location>
</feature>
<dbReference type="RefSeq" id="WP_103804288.1">
    <property type="nucleotide sequence ID" value="NZ_PQVG01000001.1"/>
</dbReference>
<dbReference type="PANTHER" id="PTHR23028">
    <property type="entry name" value="ACETYLTRANSFERASE"/>
    <property type="match status" value="1"/>
</dbReference>
<dbReference type="Proteomes" id="UP000237310">
    <property type="component" value="Unassembled WGS sequence"/>
</dbReference>
<evidence type="ECO:0000313" key="4">
    <source>
        <dbReference type="Proteomes" id="UP000237310"/>
    </source>
</evidence>
<protein>
    <recommendedName>
        <fullName evidence="2">Acyltransferase 3 domain-containing protein</fullName>
    </recommendedName>
</protein>
<feature type="transmembrane region" description="Helical" evidence="1">
    <location>
        <begin position="272"/>
        <end position="294"/>
    </location>
</feature>
<keyword evidence="1" id="KW-1133">Transmembrane helix</keyword>
<name>A0A2S5AGH1_9FLAO</name>
<feature type="transmembrane region" description="Helical" evidence="1">
    <location>
        <begin position="155"/>
        <end position="172"/>
    </location>
</feature>
<sequence length="347" mass="41019">MLNRKLQNLQKLRGVSALLVCCYHSRAFLNGDIQFGEILFKMGFIGVPIFFIISGLIMVHTTKELSSNTFRNVYDFLLKRIIRVVPLYYLCTIIFLLATNFKNFLDDGFVRIIKVFLFIPIGKWPPLDVGWTLNYEMFFYLLFGISFLFREKRYIFIYFAILILIFIVPLVVNEPLILYPYYYLFPKTYLDLIINPLLLFFLLGVFFGNTIVFFNFNTNLFKIYASFAILIFILFYFNYINFFQADLIICGLLVHSTLLLDYTNIKLPIPKIFIYFGDISYSIYLVHLIFIIYLPQFLTQIGLIQFINTKIIFLLIIILTIVSSAILNELIEKRFTKFLKNKLIRQN</sequence>
<keyword evidence="1" id="KW-0812">Transmembrane</keyword>
<accession>A0A2S5AGH1</accession>
<dbReference type="InterPro" id="IPR050879">
    <property type="entry name" value="Acyltransferase_3"/>
</dbReference>
<feature type="transmembrane region" description="Helical" evidence="1">
    <location>
        <begin position="81"/>
        <end position="101"/>
    </location>
</feature>
<gene>
    <name evidence="3" type="ORF">C3L50_01500</name>
</gene>
<reference evidence="3 4" key="1">
    <citation type="submission" date="2018-01" db="EMBL/GenBank/DDBJ databases">
        <authorList>
            <person name="Gaut B.S."/>
            <person name="Morton B.R."/>
            <person name="Clegg M.T."/>
            <person name="Duvall M.R."/>
        </authorList>
    </citation>
    <scope>NUCLEOTIDE SEQUENCE [LARGE SCALE GENOMIC DNA]</scope>
    <source>
        <strain evidence="3 4">HR-AY</strain>
    </source>
</reference>
<dbReference type="InterPro" id="IPR002656">
    <property type="entry name" value="Acyl_transf_3_dom"/>
</dbReference>
<feature type="transmembrane region" description="Helical" evidence="1">
    <location>
        <begin position="192"/>
        <end position="214"/>
    </location>
</feature>
<dbReference type="OrthoDB" id="290051at2"/>
<organism evidence="3 4">
    <name type="scientific">Flavobacterium alvei</name>
    <dbReference type="NCBI Taxonomy" id="2080416"/>
    <lineage>
        <taxon>Bacteria</taxon>
        <taxon>Pseudomonadati</taxon>
        <taxon>Bacteroidota</taxon>
        <taxon>Flavobacteriia</taxon>
        <taxon>Flavobacteriales</taxon>
        <taxon>Flavobacteriaceae</taxon>
        <taxon>Flavobacterium</taxon>
    </lineage>
</organism>
<feature type="transmembrane region" description="Helical" evidence="1">
    <location>
        <begin position="129"/>
        <end position="148"/>
    </location>
</feature>
<keyword evidence="1" id="KW-0472">Membrane</keyword>
<feature type="domain" description="Acyltransferase 3" evidence="2">
    <location>
        <begin position="12"/>
        <end position="327"/>
    </location>
</feature>
<dbReference type="GO" id="GO:0016020">
    <property type="term" value="C:membrane"/>
    <property type="evidence" value="ECO:0007669"/>
    <property type="project" value="TreeGrafter"/>
</dbReference>
<feature type="transmembrane region" description="Helical" evidence="1">
    <location>
        <begin position="221"/>
        <end position="237"/>
    </location>
</feature>
<feature type="transmembrane region" description="Helical" evidence="1">
    <location>
        <begin position="306"/>
        <end position="327"/>
    </location>
</feature>
<dbReference type="GO" id="GO:0016747">
    <property type="term" value="F:acyltransferase activity, transferring groups other than amino-acyl groups"/>
    <property type="evidence" value="ECO:0007669"/>
    <property type="project" value="InterPro"/>
</dbReference>
<evidence type="ECO:0000259" key="2">
    <source>
        <dbReference type="Pfam" id="PF01757"/>
    </source>
</evidence>
<comment type="caution">
    <text evidence="3">The sequence shown here is derived from an EMBL/GenBank/DDBJ whole genome shotgun (WGS) entry which is preliminary data.</text>
</comment>
<dbReference type="EMBL" id="PQVG01000001">
    <property type="protein sequence ID" value="POY41223.1"/>
    <property type="molecule type" value="Genomic_DNA"/>
</dbReference>
<dbReference type="AlphaFoldDB" id="A0A2S5AGH1"/>
<feature type="transmembrane region" description="Helical" evidence="1">
    <location>
        <begin position="43"/>
        <end position="60"/>
    </location>
</feature>
<dbReference type="Pfam" id="PF01757">
    <property type="entry name" value="Acyl_transf_3"/>
    <property type="match status" value="1"/>
</dbReference>
<dbReference type="GO" id="GO:0000271">
    <property type="term" value="P:polysaccharide biosynthetic process"/>
    <property type="evidence" value="ECO:0007669"/>
    <property type="project" value="TreeGrafter"/>
</dbReference>
<dbReference type="PANTHER" id="PTHR23028:SF53">
    <property type="entry name" value="ACYL_TRANSF_3 DOMAIN-CONTAINING PROTEIN"/>
    <property type="match status" value="1"/>
</dbReference>
<keyword evidence="4" id="KW-1185">Reference proteome</keyword>